<evidence type="ECO:0000313" key="15">
    <source>
        <dbReference type="Proteomes" id="UP001595989"/>
    </source>
</evidence>
<dbReference type="NCBIfam" id="TIGR00745">
    <property type="entry name" value="apbA_panE"/>
    <property type="match status" value="1"/>
</dbReference>
<keyword evidence="8 11" id="KW-0560">Oxidoreductase</keyword>
<dbReference type="InterPro" id="IPR013332">
    <property type="entry name" value="KPR_N"/>
</dbReference>
<evidence type="ECO:0000256" key="5">
    <source>
        <dbReference type="ARBA" id="ARBA00019465"/>
    </source>
</evidence>
<dbReference type="InterPro" id="IPR036291">
    <property type="entry name" value="NAD(P)-bd_dom_sf"/>
</dbReference>
<evidence type="ECO:0000313" key="14">
    <source>
        <dbReference type="EMBL" id="MFC4557007.1"/>
    </source>
</evidence>
<gene>
    <name evidence="14" type="ORF">ACFO3D_02135</name>
</gene>
<evidence type="ECO:0000259" key="13">
    <source>
        <dbReference type="Pfam" id="PF08546"/>
    </source>
</evidence>
<dbReference type="Gene3D" id="1.10.1040.10">
    <property type="entry name" value="N-(1-d-carboxylethyl)-l-norvaline Dehydrogenase, domain 2"/>
    <property type="match status" value="1"/>
</dbReference>
<evidence type="ECO:0000256" key="4">
    <source>
        <dbReference type="ARBA" id="ARBA00013014"/>
    </source>
</evidence>
<keyword evidence="7 11" id="KW-0521">NADP</keyword>
<dbReference type="SUPFAM" id="SSF51735">
    <property type="entry name" value="NAD(P)-binding Rossmann-fold domains"/>
    <property type="match status" value="1"/>
</dbReference>
<evidence type="ECO:0000256" key="2">
    <source>
        <dbReference type="ARBA" id="ARBA00004994"/>
    </source>
</evidence>
<sequence>MKIGIIGGGSIGLLLGSYLADKHDVTIYIRREEQLNALQAHGIIRSNATSNFHVESAFLNELSDEELLIVCVKQPHLSAVAKNIRKLNTKGTLVFLQNGMGHVPELQQFSQPVLLGVVEHGAYKENEYTVKHTGKGKIRLAAYKADENLLNTIVTQLSFPDFPVELVKDWERLLSEKLVINAVINPLTAIFDIKNGEVMTNFHIRNLAFQLCEEASQVLGLNHEEQWIKIGKVAHNTRDNISSMRKDLIENRQTEIEAISGYLLSGKLYSIPYTSFAYHSIKAMEEKKGIMKQR</sequence>
<dbReference type="Proteomes" id="UP001595989">
    <property type="component" value="Unassembled WGS sequence"/>
</dbReference>
<dbReference type="SUPFAM" id="SSF48179">
    <property type="entry name" value="6-phosphogluconate dehydrogenase C-terminal domain-like"/>
    <property type="match status" value="1"/>
</dbReference>
<evidence type="ECO:0000256" key="8">
    <source>
        <dbReference type="ARBA" id="ARBA00023002"/>
    </source>
</evidence>
<dbReference type="EMBL" id="JBHSFU010000003">
    <property type="protein sequence ID" value="MFC4557007.1"/>
    <property type="molecule type" value="Genomic_DNA"/>
</dbReference>
<evidence type="ECO:0000256" key="1">
    <source>
        <dbReference type="ARBA" id="ARBA00002919"/>
    </source>
</evidence>
<feature type="domain" description="Ketopantoate reductase N-terminal" evidence="12">
    <location>
        <begin position="3"/>
        <end position="143"/>
    </location>
</feature>
<evidence type="ECO:0000256" key="9">
    <source>
        <dbReference type="ARBA" id="ARBA00032024"/>
    </source>
</evidence>
<organism evidence="14 15">
    <name type="scientific">Virgibacillus kekensis</name>
    <dbReference type="NCBI Taxonomy" id="202261"/>
    <lineage>
        <taxon>Bacteria</taxon>
        <taxon>Bacillati</taxon>
        <taxon>Bacillota</taxon>
        <taxon>Bacilli</taxon>
        <taxon>Bacillales</taxon>
        <taxon>Bacillaceae</taxon>
        <taxon>Virgibacillus</taxon>
    </lineage>
</organism>
<comment type="similarity">
    <text evidence="3 11">Belongs to the ketopantoate reductase family.</text>
</comment>
<evidence type="ECO:0000256" key="3">
    <source>
        <dbReference type="ARBA" id="ARBA00007870"/>
    </source>
</evidence>
<dbReference type="PANTHER" id="PTHR43765">
    <property type="entry name" value="2-DEHYDROPANTOATE 2-REDUCTASE-RELATED"/>
    <property type="match status" value="1"/>
</dbReference>
<dbReference type="InterPro" id="IPR013752">
    <property type="entry name" value="KPA_reductase"/>
</dbReference>
<dbReference type="Pfam" id="PF02558">
    <property type="entry name" value="ApbA"/>
    <property type="match status" value="1"/>
</dbReference>
<accession>A0ABV9DF34</accession>
<evidence type="ECO:0000256" key="6">
    <source>
        <dbReference type="ARBA" id="ARBA00022655"/>
    </source>
</evidence>
<proteinExistence type="inferred from homology"/>
<dbReference type="InterPro" id="IPR013328">
    <property type="entry name" value="6PGD_dom2"/>
</dbReference>
<comment type="catalytic activity">
    <reaction evidence="10 11">
        <text>(R)-pantoate + NADP(+) = 2-dehydropantoate + NADPH + H(+)</text>
        <dbReference type="Rhea" id="RHEA:16233"/>
        <dbReference type="ChEBI" id="CHEBI:11561"/>
        <dbReference type="ChEBI" id="CHEBI:15378"/>
        <dbReference type="ChEBI" id="CHEBI:15980"/>
        <dbReference type="ChEBI" id="CHEBI:57783"/>
        <dbReference type="ChEBI" id="CHEBI:58349"/>
        <dbReference type="EC" id="1.1.1.169"/>
    </reaction>
</comment>
<dbReference type="InterPro" id="IPR008927">
    <property type="entry name" value="6-PGluconate_DH-like_C_sf"/>
</dbReference>
<keyword evidence="6 11" id="KW-0566">Pantothenate biosynthesis</keyword>
<comment type="function">
    <text evidence="1 11">Catalyzes the NADPH-dependent reduction of ketopantoate into pantoic acid.</text>
</comment>
<dbReference type="InterPro" id="IPR003710">
    <property type="entry name" value="ApbA"/>
</dbReference>
<name>A0ABV9DF34_9BACI</name>
<dbReference type="RefSeq" id="WP_390292946.1">
    <property type="nucleotide sequence ID" value="NZ_JBHSFU010000003.1"/>
</dbReference>
<keyword evidence="15" id="KW-1185">Reference proteome</keyword>
<comment type="pathway">
    <text evidence="2 11">Cofactor biosynthesis; (R)-pantothenate biosynthesis; (R)-pantoate from 3-methyl-2-oxobutanoate: step 2/2.</text>
</comment>
<feature type="domain" description="Ketopantoate reductase C-terminal" evidence="13">
    <location>
        <begin position="170"/>
        <end position="267"/>
    </location>
</feature>
<comment type="caution">
    <text evidence="14">The sequence shown here is derived from an EMBL/GenBank/DDBJ whole genome shotgun (WGS) entry which is preliminary data.</text>
</comment>
<dbReference type="GO" id="GO:0008677">
    <property type="term" value="F:2-dehydropantoate 2-reductase activity"/>
    <property type="evidence" value="ECO:0007669"/>
    <property type="project" value="UniProtKB-EC"/>
</dbReference>
<dbReference type="EC" id="1.1.1.169" evidence="4 11"/>
<reference evidence="15" key="1">
    <citation type="journal article" date="2019" name="Int. J. Syst. Evol. Microbiol.">
        <title>The Global Catalogue of Microorganisms (GCM) 10K type strain sequencing project: providing services to taxonomists for standard genome sequencing and annotation.</title>
        <authorList>
            <consortium name="The Broad Institute Genomics Platform"/>
            <consortium name="The Broad Institute Genome Sequencing Center for Infectious Disease"/>
            <person name="Wu L."/>
            <person name="Ma J."/>
        </authorList>
    </citation>
    <scope>NUCLEOTIDE SEQUENCE [LARGE SCALE GENOMIC DNA]</scope>
    <source>
        <strain evidence="15">CGMCC 4.7426</strain>
    </source>
</reference>
<protein>
    <recommendedName>
        <fullName evidence="5 11">2-dehydropantoate 2-reductase</fullName>
        <ecNumber evidence="4 11">1.1.1.169</ecNumber>
    </recommendedName>
    <alternativeName>
        <fullName evidence="9 11">Ketopantoate reductase</fullName>
    </alternativeName>
</protein>
<evidence type="ECO:0000256" key="7">
    <source>
        <dbReference type="ARBA" id="ARBA00022857"/>
    </source>
</evidence>
<evidence type="ECO:0000256" key="11">
    <source>
        <dbReference type="RuleBase" id="RU362068"/>
    </source>
</evidence>
<dbReference type="PANTHER" id="PTHR43765:SF2">
    <property type="entry name" value="2-DEHYDROPANTOATE 2-REDUCTASE"/>
    <property type="match status" value="1"/>
</dbReference>
<dbReference type="InterPro" id="IPR050838">
    <property type="entry name" value="Ketopantoate_reductase"/>
</dbReference>
<dbReference type="Pfam" id="PF08546">
    <property type="entry name" value="ApbA_C"/>
    <property type="match status" value="1"/>
</dbReference>
<evidence type="ECO:0000256" key="10">
    <source>
        <dbReference type="ARBA" id="ARBA00048793"/>
    </source>
</evidence>
<evidence type="ECO:0000259" key="12">
    <source>
        <dbReference type="Pfam" id="PF02558"/>
    </source>
</evidence>
<dbReference type="Gene3D" id="3.40.50.720">
    <property type="entry name" value="NAD(P)-binding Rossmann-like Domain"/>
    <property type="match status" value="1"/>
</dbReference>